<proteinExistence type="inferred from homology"/>
<dbReference type="SMART" id="SM00668">
    <property type="entry name" value="CTLH"/>
    <property type="match status" value="1"/>
</dbReference>
<dbReference type="InterPro" id="IPR006595">
    <property type="entry name" value="CTLH_C"/>
</dbReference>
<evidence type="ECO:0000256" key="12">
    <source>
        <dbReference type="PROSITE-ProRule" id="PRU00804"/>
    </source>
</evidence>
<evidence type="ECO:0000313" key="16">
    <source>
        <dbReference type="EMBL" id="PFX14612.1"/>
    </source>
</evidence>
<evidence type="ECO:0000313" key="17">
    <source>
        <dbReference type="Proteomes" id="UP000225706"/>
    </source>
</evidence>
<dbReference type="FunFam" id="3.30.70.330:FF:000095">
    <property type="entry name" value="Putative Nucleoporin NUP53"/>
    <property type="match status" value="1"/>
</dbReference>
<feature type="region of interest" description="Disordered" evidence="13">
    <location>
        <begin position="270"/>
        <end position="346"/>
    </location>
</feature>
<evidence type="ECO:0000256" key="7">
    <source>
        <dbReference type="ARBA" id="ARBA00023010"/>
    </source>
</evidence>
<dbReference type="CDD" id="cd12722">
    <property type="entry name" value="RRM_Nup53"/>
    <property type="match status" value="1"/>
</dbReference>
<sequence>MNQAEKGEEGNREEWMTKLTDMRFQRADMNRLIMDYLVTEGFKEAAEKFKIESGTQPCAPLENLDERIKIRAAVQRGDIEEAIALTNKLNPEILDCKPHLYFHLQQQRLIELIRDKDIESAVDFAQNQLAEQGKESPEFLDELERTMGLLAFDNPEDSPFGELLCLSQRQKVASELNAAILEAEHRETSPKLSNLLKLLLWAQTELDTKKAKFPKMKVRCARGNFRAKRNLVRFSGRSKLTMDHQVHEHNMSSPSSPGYLPQYLLGGNSPAASPFPRGRPLAGSSLGSYNGSPGQSGTFSSPRQYQHQFGTPLRSQGLGNKLERTPARSTTVGCTTKDSVSAPPVEGLYDARSSDFTNSPFNREQPMDVTMATAVMTSVRKSCGHSTPGSNVTMSGLDSQHFSPQHGPVSSPTQTDPFYTQGMAISSDDILDECWVTVFGFPPPASSFILQQFSQYGNIIKSVTSKGNWLHLQYQSKLQAKKALSKNGKIYGSDIMVGVVPCIDKSVMETFRKENISTPSTTNRNETMVTSTTSSKPVPVRPLTAAYQAARSDHRVVPDGARTPQKEANIFSKAMEYIFGW</sequence>
<feature type="compositionally biased region" description="Polar residues" evidence="13">
    <location>
        <begin position="517"/>
        <end position="536"/>
    </location>
</feature>
<feature type="compositionally biased region" description="Polar residues" evidence="13">
    <location>
        <begin position="327"/>
        <end position="339"/>
    </location>
</feature>
<dbReference type="EMBL" id="LSMT01000755">
    <property type="protein sequence ID" value="PFX14612.1"/>
    <property type="molecule type" value="Genomic_DNA"/>
</dbReference>
<accession>A0A2B4RED7</accession>
<dbReference type="PROSITE" id="PS51472">
    <property type="entry name" value="RRM_NUP35"/>
    <property type="match status" value="1"/>
</dbReference>
<dbReference type="SMART" id="SM00757">
    <property type="entry name" value="CRA"/>
    <property type="match status" value="1"/>
</dbReference>
<dbReference type="Gene3D" id="3.30.70.330">
    <property type="match status" value="1"/>
</dbReference>
<feature type="domain" description="CTLH" evidence="14">
    <location>
        <begin position="63"/>
        <end position="120"/>
    </location>
</feature>
<dbReference type="GO" id="GO:0003676">
    <property type="term" value="F:nucleic acid binding"/>
    <property type="evidence" value="ECO:0007669"/>
    <property type="project" value="InterPro"/>
</dbReference>
<keyword evidence="17" id="KW-1185">Reference proteome</keyword>
<dbReference type="GO" id="GO:0044613">
    <property type="term" value="C:nuclear pore central transport channel"/>
    <property type="evidence" value="ECO:0007669"/>
    <property type="project" value="TreeGrafter"/>
</dbReference>
<evidence type="ECO:0000256" key="1">
    <source>
        <dbReference type="ARBA" id="ARBA00004567"/>
    </source>
</evidence>
<feature type="region of interest" description="Disordered" evidence="13">
    <location>
        <begin position="517"/>
        <end position="537"/>
    </location>
</feature>
<feature type="compositionally biased region" description="Polar residues" evidence="13">
    <location>
        <begin position="285"/>
        <end position="318"/>
    </location>
</feature>
<dbReference type="GO" id="GO:0006999">
    <property type="term" value="P:nuclear pore organization"/>
    <property type="evidence" value="ECO:0007669"/>
    <property type="project" value="TreeGrafter"/>
</dbReference>
<dbReference type="GO" id="GO:0017056">
    <property type="term" value="F:structural constituent of nuclear pore"/>
    <property type="evidence" value="ECO:0007669"/>
    <property type="project" value="TreeGrafter"/>
</dbReference>
<keyword evidence="7" id="KW-0811">Translocation</keyword>
<comment type="similarity">
    <text evidence="2">Belongs to the Nup35 family.</text>
</comment>
<dbReference type="InterPro" id="IPR013144">
    <property type="entry name" value="CRA_dom"/>
</dbReference>
<keyword evidence="4 12" id="KW-0813">Transport</keyword>
<reference evidence="17" key="1">
    <citation type="journal article" date="2017" name="bioRxiv">
        <title>Comparative analysis of the genomes of Stylophora pistillata and Acropora digitifera provides evidence for extensive differences between species of corals.</title>
        <authorList>
            <person name="Voolstra C.R."/>
            <person name="Li Y."/>
            <person name="Liew Y.J."/>
            <person name="Baumgarten S."/>
            <person name="Zoccola D."/>
            <person name="Flot J.-F."/>
            <person name="Tambutte S."/>
            <person name="Allemand D."/>
            <person name="Aranda M."/>
        </authorList>
    </citation>
    <scope>NUCLEOTIDE SEQUENCE [LARGE SCALE GENOMIC DNA]</scope>
</reference>
<evidence type="ECO:0000256" key="9">
    <source>
        <dbReference type="ARBA" id="ARBA00023242"/>
    </source>
</evidence>
<dbReference type="Pfam" id="PF05172">
    <property type="entry name" value="RRM_Nup35"/>
    <property type="match status" value="1"/>
</dbReference>
<dbReference type="Proteomes" id="UP000225706">
    <property type="component" value="Unassembled WGS sequence"/>
</dbReference>
<dbReference type="STRING" id="50429.A0A2B4RED7"/>
<evidence type="ECO:0000256" key="11">
    <source>
        <dbReference type="ARBA" id="ARBA00030250"/>
    </source>
</evidence>
<evidence type="ECO:0000256" key="13">
    <source>
        <dbReference type="SAM" id="MobiDB-lite"/>
    </source>
</evidence>
<dbReference type="SMART" id="SM00667">
    <property type="entry name" value="LisH"/>
    <property type="match status" value="1"/>
</dbReference>
<feature type="domain" description="RRM Nup35-type" evidence="15">
    <location>
        <begin position="430"/>
        <end position="509"/>
    </location>
</feature>
<feature type="region of interest" description="Disordered" evidence="13">
    <location>
        <begin position="381"/>
        <end position="413"/>
    </location>
</feature>
<keyword evidence="8 12" id="KW-0906">Nuclear pore complex</keyword>
<dbReference type="GO" id="GO:0051028">
    <property type="term" value="P:mRNA transport"/>
    <property type="evidence" value="ECO:0007669"/>
    <property type="project" value="UniProtKB-UniRule"/>
</dbReference>
<dbReference type="InterPro" id="IPR012677">
    <property type="entry name" value="Nucleotide-bd_a/b_plait_sf"/>
</dbReference>
<evidence type="ECO:0000256" key="2">
    <source>
        <dbReference type="ARBA" id="ARBA00009454"/>
    </source>
</evidence>
<gene>
    <name evidence="16" type="ORF">AWC38_SpisGene21211</name>
</gene>
<dbReference type="AlphaFoldDB" id="A0A2B4RED7"/>
<dbReference type="SUPFAM" id="SSF54928">
    <property type="entry name" value="RNA-binding domain, RBD"/>
    <property type="match status" value="1"/>
</dbReference>
<dbReference type="PROSITE" id="PS50897">
    <property type="entry name" value="CTLH"/>
    <property type="match status" value="1"/>
</dbReference>
<comment type="subcellular location">
    <subcellularLocation>
        <location evidence="1">Nucleus</location>
        <location evidence="1">Nuclear pore complex</location>
    </subcellularLocation>
</comment>
<evidence type="ECO:0000259" key="14">
    <source>
        <dbReference type="PROSITE" id="PS50897"/>
    </source>
</evidence>
<comment type="caution">
    <text evidence="16">The sequence shown here is derived from an EMBL/GenBank/DDBJ whole genome shotgun (WGS) entry which is preliminary data.</text>
</comment>
<evidence type="ECO:0000256" key="3">
    <source>
        <dbReference type="ARBA" id="ARBA00016439"/>
    </source>
</evidence>
<keyword evidence="5 12" id="KW-0509">mRNA transport</keyword>
<name>A0A2B4RED7_STYPI</name>
<dbReference type="InterPro" id="IPR006594">
    <property type="entry name" value="LisH"/>
</dbReference>
<protein>
    <recommendedName>
        <fullName evidence="3">Nucleoporin NUP35</fullName>
    </recommendedName>
    <alternativeName>
        <fullName evidence="11">35 kDa nucleoporin</fullName>
    </alternativeName>
    <alternativeName>
        <fullName evidence="10">Nucleoporin NUP53</fullName>
    </alternativeName>
</protein>
<organism evidence="16 17">
    <name type="scientific">Stylophora pistillata</name>
    <name type="common">Smooth cauliflower coral</name>
    <dbReference type="NCBI Taxonomy" id="50429"/>
    <lineage>
        <taxon>Eukaryota</taxon>
        <taxon>Metazoa</taxon>
        <taxon>Cnidaria</taxon>
        <taxon>Anthozoa</taxon>
        <taxon>Hexacorallia</taxon>
        <taxon>Scleractinia</taxon>
        <taxon>Astrocoeniina</taxon>
        <taxon>Pocilloporidae</taxon>
        <taxon>Stylophora</taxon>
    </lineage>
</organism>
<evidence type="ECO:0000256" key="4">
    <source>
        <dbReference type="ARBA" id="ARBA00022448"/>
    </source>
</evidence>
<evidence type="ECO:0000256" key="10">
    <source>
        <dbReference type="ARBA" id="ARBA00029997"/>
    </source>
</evidence>
<dbReference type="PROSITE" id="PS50896">
    <property type="entry name" value="LISH"/>
    <property type="match status" value="1"/>
</dbReference>
<dbReference type="InterPro" id="IPR007846">
    <property type="entry name" value="RRM_NUP35_dom"/>
</dbReference>
<dbReference type="OrthoDB" id="3365060at2759"/>
<dbReference type="Pfam" id="PF10607">
    <property type="entry name" value="CTLH"/>
    <property type="match status" value="1"/>
</dbReference>
<dbReference type="InterPro" id="IPR024964">
    <property type="entry name" value="CTLH/CRA"/>
</dbReference>
<dbReference type="Pfam" id="PF08513">
    <property type="entry name" value="LisH"/>
    <property type="match status" value="1"/>
</dbReference>
<dbReference type="InterPro" id="IPR035979">
    <property type="entry name" value="RBD_domain_sf"/>
</dbReference>
<dbReference type="GO" id="GO:0006607">
    <property type="term" value="P:NLS-bearing protein import into nucleus"/>
    <property type="evidence" value="ECO:0007669"/>
    <property type="project" value="TreeGrafter"/>
</dbReference>
<evidence type="ECO:0000256" key="6">
    <source>
        <dbReference type="ARBA" id="ARBA00022927"/>
    </source>
</evidence>
<dbReference type="PANTHER" id="PTHR21527:SF6">
    <property type="entry name" value="NUCLEOPORIN NUP35"/>
    <property type="match status" value="1"/>
</dbReference>
<evidence type="ECO:0000259" key="15">
    <source>
        <dbReference type="PROSITE" id="PS51472"/>
    </source>
</evidence>
<keyword evidence="6" id="KW-0653">Protein transport</keyword>
<dbReference type="PANTHER" id="PTHR21527">
    <property type="entry name" value="NUCLEOPORIN NUP35"/>
    <property type="match status" value="1"/>
</dbReference>
<dbReference type="GO" id="GO:0005543">
    <property type="term" value="F:phospholipid binding"/>
    <property type="evidence" value="ECO:0007669"/>
    <property type="project" value="TreeGrafter"/>
</dbReference>
<dbReference type="GO" id="GO:0044615">
    <property type="term" value="C:nuclear pore nuclear basket"/>
    <property type="evidence" value="ECO:0007669"/>
    <property type="project" value="TreeGrafter"/>
</dbReference>
<keyword evidence="9 12" id="KW-0539">Nucleus</keyword>
<evidence type="ECO:0000256" key="5">
    <source>
        <dbReference type="ARBA" id="ARBA00022816"/>
    </source>
</evidence>
<evidence type="ECO:0000256" key="8">
    <source>
        <dbReference type="ARBA" id="ARBA00023132"/>
    </source>
</evidence>